<accession>A0ABQ3MYT1</accession>
<reference evidence="3" key="1">
    <citation type="journal article" date="2019" name="Int. J. Syst. Evol. Microbiol.">
        <title>The Global Catalogue of Microorganisms (GCM) 10K type strain sequencing project: providing services to taxonomists for standard genome sequencing and annotation.</title>
        <authorList>
            <consortium name="The Broad Institute Genomics Platform"/>
            <consortium name="The Broad Institute Genome Sequencing Center for Infectious Disease"/>
            <person name="Wu L."/>
            <person name="Ma J."/>
        </authorList>
    </citation>
    <scope>NUCLEOTIDE SEQUENCE [LARGE SCALE GENOMIC DNA]</scope>
    <source>
        <strain evidence="3">CGMCC 4.7367</strain>
    </source>
</reference>
<comment type="caution">
    <text evidence="2">The sequence shown here is derived from an EMBL/GenBank/DDBJ whole genome shotgun (WGS) entry which is preliminary data.</text>
</comment>
<evidence type="ECO:0000256" key="1">
    <source>
        <dbReference type="SAM" id="Phobius"/>
    </source>
</evidence>
<keyword evidence="3" id="KW-1185">Reference proteome</keyword>
<proteinExistence type="predicted"/>
<protein>
    <submittedName>
        <fullName evidence="2">Membrane protein</fullName>
    </submittedName>
</protein>
<evidence type="ECO:0000313" key="2">
    <source>
        <dbReference type="EMBL" id="GHH54868.1"/>
    </source>
</evidence>
<keyword evidence="1" id="KW-1133">Transmembrane helix</keyword>
<feature type="transmembrane region" description="Helical" evidence="1">
    <location>
        <begin position="86"/>
        <end position="110"/>
    </location>
</feature>
<name>A0ABQ3MYT1_9PSEU</name>
<keyword evidence="1" id="KW-0812">Transmembrane</keyword>
<keyword evidence="1" id="KW-0472">Membrane</keyword>
<sequence length="181" mass="19555">MLNRLTDSTPSITVRSMRLLARVGSLRAVVAVTVGFIALNMILVVLGNVTDYGTNEAFVQHVLAMDTTFGEGLKWRAITSPAVVTIVYVAIIVWEAISAVLLTAGTIAYLRDKEDSARRFASAGLLMVVALFLGGFITVGGEWFAMWQSKDWNGISAALRMVTIAGFALILVHLSPRRATP</sequence>
<dbReference type="EMBL" id="BNAR01000014">
    <property type="protein sequence ID" value="GHH54868.1"/>
    <property type="molecule type" value="Genomic_DNA"/>
</dbReference>
<dbReference type="Proteomes" id="UP000605568">
    <property type="component" value="Unassembled WGS sequence"/>
</dbReference>
<gene>
    <name evidence="2" type="ORF">GCM10017774_70490</name>
</gene>
<feature type="transmembrane region" description="Helical" evidence="1">
    <location>
        <begin position="25"/>
        <end position="46"/>
    </location>
</feature>
<dbReference type="InterPro" id="IPR018681">
    <property type="entry name" value="DUF2165_transmembrane"/>
</dbReference>
<feature type="transmembrane region" description="Helical" evidence="1">
    <location>
        <begin position="122"/>
        <end position="145"/>
    </location>
</feature>
<feature type="transmembrane region" description="Helical" evidence="1">
    <location>
        <begin position="157"/>
        <end position="175"/>
    </location>
</feature>
<dbReference type="Pfam" id="PF09933">
    <property type="entry name" value="DUF2165"/>
    <property type="match status" value="1"/>
</dbReference>
<organism evidence="2 3">
    <name type="scientific">Lentzea cavernae</name>
    <dbReference type="NCBI Taxonomy" id="2020703"/>
    <lineage>
        <taxon>Bacteria</taxon>
        <taxon>Bacillati</taxon>
        <taxon>Actinomycetota</taxon>
        <taxon>Actinomycetes</taxon>
        <taxon>Pseudonocardiales</taxon>
        <taxon>Pseudonocardiaceae</taxon>
        <taxon>Lentzea</taxon>
    </lineage>
</organism>
<evidence type="ECO:0000313" key="3">
    <source>
        <dbReference type="Proteomes" id="UP000605568"/>
    </source>
</evidence>